<feature type="signal peptide" evidence="3">
    <location>
        <begin position="1"/>
        <end position="28"/>
    </location>
</feature>
<feature type="region of interest" description="Disordered" evidence="1">
    <location>
        <begin position="379"/>
        <end position="478"/>
    </location>
</feature>
<keyword evidence="2" id="KW-0472">Membrane</keyword>
<dbReference type="Gene3D" id="2.60.40.680">
    <property type="match status" value="1"/>
</dbReference>
<feature type="transmembrane region" description="Helical" evidence="2">
    <location>
        <begin position="342"/>
        <end position="363"/>
    </location>
</feature>
<dbReference type="RefSeq" id="WP_125127707.1">
    <property type="nucleotide sequence ID" value="NZ_RHJS01000002.1"/>
</dbReference>
<feature type="compositionally biased region" description="Acidic residues" evidence="1">
    <location>
        <begin position="400"/>
        <end position="453"/>
    </location>
</feature>
<dbReference type="InterPro" id="IPR008965">
    <property type="entry name" value="CBM2/CBM3_carb-bd_dom_sf"/>
</dbReference>
<keyword evidence="3" id="KW-0732">Signal</keyword>
<accession>A0A426DHH5</accession>
<feature type="chain" id="PRO_5019347232" description="Cohesin domain-containing protein" evidence="3">
    <location>
        <begin position="29"/>
        <end position="478"/>
    </location>
</feature>
<dbReference type="AlphaFoldDB" id="A0A426DHH5"/>
<comment type="caution">
    <text evidence="4">The sequence shown here is derived from an EMBL/GenBank/DDBJ whole genome shotgun (WGS) entry which is preliminary data.</text>
</comment>
<evidence type="ECO:0000256" key="1">
    <source>
        <dbReference type="SAM" id="MobiDB-lite"/>
    </source>
</evidence>
<name>A0A426DHH5_9FIRM</name>
<feature type="compositionally biased region" description="Basic and acidic residues" evidence="1">
    <location>
        <begin position="454"/>
        <end position="470"/>
    </location>
</feature>
<evidence type="ECO:0000256" key="2">
    <source>
        <dbReference type="SAM" id="Phobius"/>
    </source>
</evidence>
<dbReference type="CDD" id="cd08547">
    <property type="entry name" value="Type_II_cohesin"/>
    <property type="match status" value="1"/>
</dbReference>
<dbReference type="GO" id="GO:0030246">
    <property type="term" value="F:carbohydrate binding"/>
    <property type="evidence" value="ECO:0007669"/>
    <property type="project" value="InterPro"/>
</dbReference>
<dbReference type="EMBL" id="RHJS01000002">
    <property type="protein sequence ID" value="RRK32206.1"/>
    <property type="molecule type" value="Genomic_DNA"/>
</dbReference>
<sequence length="478" mass="52537">MKKRVTRWIVMIAAVCSMMLCPALTGYAADGTLMLSDPTGSVGAEIPVTVRIDAGGQPIGDANVTLSYDPAMLEFVSGTNAQGGEGTVTLSGSGTGTETELAFELSFKGLAEGTAAIQVTESTAYLFSDETLNLSAGEAAVTIEPGDGTAGSAEPTERVLGQESIDIGGVYYNIYENFTDALIPAGFTRSTVQYAGAEHSAVRQDSSGKVFLFMISGESDPIMVLYNESDSTFMRAERVDVSENFYIFILSSGDGSTLPEQFVETSLSLRDMSYPAWQNMDSMEFYLIYALSSTGVEGFYQYDSVDGTYQRYMAQTDTAVEPEEEEDDSALGKVEKIITDNLLILAAAVAVIVVILFIIILILSVKLGRRNAELEDMYMGDEGENKPNVKKKSRQQFVGYDDDDDDDDDDYLEDDFDDSDFDDEFSDSDDHYDDGFDDDDEYYDDDYEDDDDIKEYTPGKKDFSEKKDSYEDVDFIDI</sequence>
<organism evidence="4 5">
    <name type="scientific">Schaedlerella arabinosiphila</name>
    <dbReference type="NCBI Taxonomy" id="2044587"/>
    <lineage>
        <taxon>Bacteria</taxon>
        <taxon>Bacillati</taxon>
        <taxon>Bacillota</taxon>
        <taxon>Clostridia</taxon>
        <taxon>Lachnospirales</taxon>
        <taxon>Lachnospiraceae</taxon>
        <taxon>Schaedlerella</taxon>
    </lineage>
</organism>
<protein>
    <recommendedName>
        <fullName evidence="6">Cohesin domain-containing protein</fullName>
    </recommendedName>
</protein>
<keyword evidence="2" id="KW-0812">Transmembrane</keyword>
<proteinExistence type="predicted"/>
<keyword evidence="5" id="KW-1185">Reference proteome</keyword>
<evidence type="ECO:0000313" key="4">
    <source>
        <dbReference type="EMBL" id="RRK32206.1"/>
    </source>
</evidence>
<gene>
    <name evidence="4" type="ORF">EBB54_13180</name>
</gene>
<keyword evidence="2" id="KW-1133">Transmembrane helix</keyword>
<evidence type="ECO:0008006" key="6">
    <source>
        <dbReference type="Google" id="ProtNLM"/>
    </source>
</evidence>
<dbReference type="Proteomes" id="UP000274920">
    <property type="component" value="Unassembled WGS sequence"/>
</dbReference>
<reference evidence="4" key="1">
    <citation type="submission" date="2018-10" db="EMBL/GenBank/DDBJ databases">
        <title>Schaedlerella arabinophila gen. nov. sp. nov., isolated from the mouse intestinal tract and comparative analysis with the genome of the closely related altered Schaedler flora strain ASF502.</title>
        <authorList>
            <person name="Miyake S."/>
            <person name="Soh M."/>
            <person name="Seedorf H."/>
        </authorList>
    </citation>
    <scope>NUCLEOTIDE SEQUENCE [LARGE SCALE GENOMIC DNA]</scope>
    <source>
        <strain evidence="4">DSM 106076</strain>
    </source>
</reference>
<evidence type="ECO:0000256" key="3">
    <source>
        <dbReference type="SAM" id="SignalP"/>
    </source>
</evidence>
<evidence type="ECO:0000313" key="5">
    <source>
        <dbReference type="Proteomes" id="UP000274920"/>
    </source>
</evidence>
<dbReference type="SUPFAM" id="SSF49384">
    <property type="entry name" value="Carbohydrate-binding domain"/>
    <property type="match status" value="1"/>
</dbReference>